<sequence length="388" mass="40895">MTTTRRSVLGVLGASGALLATGAVPGAATGAAVSPTPADVRAFDQFVKEQAAVDAFAGSLLLVHRGRPVLARSYGRANDTALNGPDTLFAMASVTKLFTAVAIAQLAQAGKIAYTSTLGTYVSGFPAEIADTVKVHHLLTHTSGLGDTFTMPGYLAEALTWTSVDQVMNGTTDYIRRTSLEFAPGAGSRYSNAAYHVLGAIVAQVSGKSYYDYVREHVFRPAGLTTTDFYTRPQWHTDPRIAHPYAKQPSGERADTIDQRLYVGTPAGDAFTTCADMARFASALQGSKLLDRAFTGITLSGKVPPPPQPGPQPGRTPGVPHVGFQCYGPVTLLVNNQWVTGHGGGAPGTSTDVQMYPGSEWVTVILSNYDYDGGPPPVVVKARDMITA</sequence>
<dbReference type="OrthoDB" id="3863176at2"/>
<feature type="domain" description="Beta-lactamase-related" evidence="2">
    <location>
        <begin position="44"/>
        <end position="373"/>
    </location>
</feature>
<evidence type="ECO:0000313" key="4">
    <source>
        <dbReference type="Proteomes" id="UP000215199"/>
    </source>
</evidence>
<dbReference type="InterPro" id="IPR001466">
    <property type="entry name" value="Beta-lactam-related"/>
</dbReference>
<dbReference type="Gene3D" id="3.40.710.10">
    <property type="entry name" value="DD-peptidase/beta-lactamase superfamily"/>
    <property type="match status" value="1"/>
</dbReference>
<dbReference type="InterPro" id="IPR012338">
    <property type="entry name" value="Beta-lactam/transpept-like"/>
</dbReference>
<reference evidence="4" key="1">
    <citation type="submission" date="2017-07" db="EMBL/GenBank/DDBJ databases">
        <title>Comparative genome mining reveals phylogenetic distribution patterns of secondary metabolites in Amycolatopsis.</title>
        <authorList>
            <person name="Adamek M."/>
            <person name="Alanjary M."/>
            <person name="Sales-Ortells H."/>
            <person name="Goodfellow M."/>
            <person name="Bull A.T."/>
            <person name="Kalinowski J."/>
            <person name="Ziemert N."/>
        </authorList>
    </citation>
    <scope>NUCLEOTIDE SEQUENCE [LARGE SCALE GENOMIC DNA]</scope>
    <source>
        <strain evidence="4">H5</strain>
    </source>
</reference>
<dbReference type="PANTHER" id="PTHR46825">
    <property type="entry name" value="D-ALANYL-D-ALANINE-CARBOXYPEPTIDASE/ENDOPEPTIDASE AMPH"/>
    <property type="match status" value="1"/>
</dbReference>
<evidence type="ECO:0000313" key="3">
    <source>
        <dbReference type="EMBL" id="OXM70016.1"/>
    </source>
</evidence>
<name>A0A229TFK4_9PSEU</name>
<dbReference type="RefSeq" id="WP_093946560.1">
    <property type="nucleotide sequence ID" value="NZ_NMUL01000006.1"/>
</dbReference>
<keyword evidence="4" id="KW-1185">Reference proteome</keyword>
<dbReference type="Pfam" id="PF00144">
    <property type="entry name" value="Beta-lactamase"/>
    <property type="match status" value="1"/>
</dbReference>
<keyword evidence="3" id="KW-0378">Hydrolase</keyword>
<dbReference type="InterPro" id="IPR006311">
    <property type="entry name" value="TAT_signal"/>
</dbReference>
<organism evidence="3 4">
    <name type="scientific">Amycolatopsis vastitatis</name>
    <dbReference type="NCBI Taxonomy" id="1905142"/>
    <lineage>
        <taxon>Bacteria</taxon>
        <taxon>Bacillati</taxon>
        <taxon>Actinomycetota</taxon>
        <taxon>Actinomycetes</taxon>
        <taxon>Pseudonocardiales</taxon>
        <taxon>Pseudonocardiaceae</taxon>
        <taxon>Amycolatopsis</taxon>
    </lineage>
</organism>
<dbReference type="AlphaFoldDB" id="A0A229TFK4"/>
<comment type="caution">
    <text evidence="3">The sequence shown here is derived from an EMBL/GenBank/DDBJ whole genome shotgun (WGS) entry which is preliminary data.</text>
</comment>
<dbReference type="Proteomes" id="UP000215199">
    <property type="component" value="Unassembled WGS sequence"/>
</dbReference>
<feature type="chain" id="PRO_5039560173" evidence="1">
    <location>
        <begin position="23"/>
        <end position="388"/>
    </location>
</feature>
<dbReference type="PROSITE" id="PS51318">
    <property type="entry name" value="TAT"/>
    <property type="match status" value="1"/>
</dbReference>
<dbReference type="EMBL" id="NMUL01000006">
    <property type="protein sequence ID" value="OXM70016.1"/>
    <property type="molecule type" value="Genomic_DNA"/>
</dbReference>
<gene>
    <name evidence="3" type="ORF">CF165_06835</name>
</gene>
<evidence type="ECO:0000259" key="2">
    <source>
        <dbReference type="Pfam" id="PF00144"/>
    </source>
</evidence>
<dbReference type="InterPro" id="IPR050491">
    <property type="entry name" value="AmpC-like"/>
</dbReference>
<dbReference type="GO" id="GO:0016787">
    <property type="term" value="F:hydrolase activity"/>
    <property type="evidence" value="ECO:0007669"/>
    <property type="project" value="UniProtKB-KW"/>
</dbReference>
<proteinExistence type="predicted"/>
<protein>
    <submittedName>
        <fullName evidence="3">Serine hydrolase</fullName>
    </submittedName>
</protein>
<accession>A0A229TFK4</accession>
<dbReference type="PANTHER" id="PTHR46825:SF9">
    <property type="entry name" value="BETA-LACTAMASE-RELATED DOMAIN-CONTAINING PROTEIN"/>
    <property type="match status" value="1"/>
</dbReference>
<feature type="signal peptide" evidence="1">
    <location>
        <begin position="1"/>
        <end position="22"/>
    </location>
</feature>
<evidence type="ECO:0000256" key="1">
    <source>
        <dbReference type="SAM" id="SignalP"/>
    </source>
</evidence>
<dbReference type="SUPFAM" id="SSF56601">
    <property type="entry name" value="beta-lactamase/transpeptidase-like"/>
    <property type="match status" value="1"/>
</dbReference>
<keyword evidence="1" id="KW-0732">Signal</keyword>